<dbReference type="GO" id="GO:0005739">
    <property type="term" value="C:mitochondrion"/>
    <property type="evidence" value="ECO:0007669"/>
    <property type="project" value="TreeGrafter"/>
</dbReference>
<organism evidence="4 5">
    <name type="scientific">Carnegiea gigantea</name>
    <dbReference type="NCBI Taxonomy" id="171969"/>
    <lineage>
        <taxon>Eukaryota</taxon>
        <taxon>Viridiplantae</taxon>
        <taxon>Streptophyta</taxon>
        <taxon>Embryophyta</taxon>
        <taxon>Tracheophyta</taxon>
        <taxon>Spermatophyta</taxon>
        <taxon>Magnoliopsida</taxon>
        <taxon>eudicotyledons</taxon>
        <taxon>Gunneridae</taxon>
        <taxon>Pentapetalae</taxon>
        <taxon>Caryophyllales</taxon>
        <taxon>Cactineae</taxon>
        <taxon>Cactaceae</taxon>
        <taxon>Cactoideae</taxon>
        <taxon>Echinocereeae</taxon>
        <taxon>Carnegiea</taxon>
    </lineage>
</organism>
<keyword evidence="2" id="KW-0456">Lyase</keyword>
<name>A0A9Q1KIW7_9CARY</name>
<comment type="caution">
    <text evidence="4">The sequence shown here is derived from an EMBL/GenBank/DDBJ whole genome shotgun (WGS) entry which is preliminary data.</text>
</comment>
<dbReference type="PANTHER" id="PTHR11941:SF171">
    <property type="entry name" value="SD19268P"/>
    <property type="match status" value="1"/>
</dbReference>
<evidence type="ECO:0000313" key="4">
    <source>
        <dbReference type="EMBL" id="KAJ8444349.1"/>
    </source>
</evidence>
<gene>
    <name evidence="4" type="ORF">Cgig2_019907</name>
</gene>
<dbReference type="Gene3D" id="3.90.226.10">
    <property type="entry name" value="2-enoyl-CoA Hydratase, Chain A, domain 1"/>
    <property type="match status" value="2"/>
</dbReference>
<dbReference type="Pfam" id="PF00378">
    <property type="entry name" value="ECH_1"/>
    <property type="match status" value="2"/>
</dbReference>
<dbReference type="Proteomes" id="UP001153076">
    <property type="component" value="Unassembled WGS sequence"/>
</dbReference>
<dbReference type="EMBL" id="JAKOGI010000100">
    <property type="protein sequence ID" value="KAJ8444349.1"/>
    <property type="molecule type" value="Genomic_DNA"/>
</dbReference>
<evidence type="ECO:0000256" key="3">
    <source>
        <dbReference type="RuleBase" id="RU003707"/>
    </source>
</evidence>
<evidence type="ECO:0000256" key="2">
    <source>
        <dbReference type="ARBA" id="ARBA00023239"/>
    </source>
</evidence>
<dbReference type="CDD" id="cd06558">
    <property type="entry name" value="crotonase-like"/>
    <property type="match status" value="1"/>
</dbReference>
<dbReference type="AlphaFoldDB" id="A0A9Q1KIW7"/>
<sequence>MVGLPAIARSIGHQSRRISKASNFNRQWQFLTSRGLILESVSDSVELRRLSDSDSGAQLFLALMDDCFMIYLFAGIVELSLDRPSVKNAIGKDMLRGLQHSFETLSRDLSAKVMMINSSVPKVFCAGADLKERRAMSPVEAQCFVNTLRSTFTILEELSIPTIAVIEGAALGGGLEMALSCDLRICGNVNIATILIKQVPSSNYCCETLDAMLFAWLGEDAVMGLPETGLAIIPGAGGTQRLARLVGKSRAKELIYTGRKVSGTDALLMGMSALRSFLGPVALRMAKRAINGGFDMDMASALRLEEECYEQVLNTKDRLEGLAAFAEKRKPIYTGQ</sequence>
<dbReference type="InterPro" id="IPR018376">
    <property type="entry name" value="Enoyl-CoA_hyd/isom_CS"/>
</dbReference>
<evidence type="ECO:0000256" key="1">
    <source>
        <dbReference type="ARBA" id="ARBA00005254"/>
    </source>
</evidence>
<dbReference type="PANTHER" id="PTHR11941">
    <property type="entry name" value="ENOYL-COA HYDRATASE-RELATED"/>
    <property type="match status" value="1"/>
</dbReference>
<evidence type="ECO:0000313" key="5">
    <source>
        <dbReference type="Proteomes" id="UP001153076"/>
    </source>
</evidence>
<dbReference type="OrthoDB" id="2139957at2759"/>
<protein>
    <recommendedName>
        <fullName evidence="6">Enoyl-CoA hydratase</fullName>
    </recommendedName>
</protein>
<dbReference type="PROSITE" id="PS00166">
    <property type="entry name" value="ENOYL_COA_HYDRATASE"/>
    <property type="match status" value="1"/>
</dbReference>
<dbReference type="InterPro" id="IPR029045">
    <property type="entry name" value="ClpP/crotonase-like_dom_sf"/>
</dbReference>
<keyword evidence="5" id="KW-1185">Reference proteome</keyword>
<dbReference type="Gene3D" id="1.10.12.10">
    <property type="entry name" value="Lyase 2-enoyl-coa Hydratase, Chain A, domain 2"/>
    <property type="match status" value="1"/>
</dbReference>
<dbReference type="InterPro" id="IPR014748">
    <property type="entry name" value="Enoyl-CoA_hydra_C"/>
</dbReference>
<reference evidence="4" key="1">
    <citation type="submission" date="2022-04" db="EMBL/GenBank/DDBJ databases">
        <title>Carnegiea gigantea Genome sequencing and assembly v2.</title>
        <authorList>
            <person name="Copetti D."/>
            <person name="Sanderson M.J."/>
            <person name="Burquez A."/>
            <person name="Wojciechowski M.F."/>
        </authorList>
    </citation>
    <scope>NUCLEOTIDE SEQUENCE</scope>
    <source>
        <strain evidence="4">SGP5-SGP5p</strain>
        <tissue evidence="4">Aerial part</tissue>
    </source>
</reference>
<dbReference type="GO" id="GO:0006635">
    <property type="term" value="P:fatty acid beta-oxidation"/>
    <property type="evidence" value="ECO:0007669"/>
    <property type="project" value="TreeGrafter"/>
</dbReference>
<dbReference type="SUPFAM" id="SSF52096">
    <property type="entry name" value="ClpP/crotonase"/>
    <property type="match status" value="2"/>
</dbReference>
<dbReference type="GO" id="GO:0016836">
    <property type="term" value="F:hydro-lyase activity"/>
    <property type="evidence" value="ECO:0007669"/>
    <property type="project" value="UniProtKB-ARBA"/>
</dbReference>
<dbReference type="InterPro" id="IPR001753">
    <property type="entry name" value="Enoyl-CoA_hydra/iso"/>
</dbReference>
<evidence type="ECO:0008006" key="6">
    <source>
        <dbReference type="Google" id="ProtNLM"/>
    </source>
</evidence>
<dbReference type="FunFam" id="1.10.12.10:FF:000001">
    <property type="entry name" value="Probable enoyl-CoA hydratase, mitochondrial"/>
    <property type="match status" value="1"/>
</dbReference>
<comment type="similarity">
    <text evidence="1 3">Belongs to the enoyl-CoA hydratase/isomerase family.</text>
</comment>
<proteinExistence type="inferred from homology"/>
<accession>A0A9Q1KIW7</accession>